<dbReference type="Proteomes" id="UP000188929">
    <property type="component" value="Unassembled WGS sequence"/>
</dbReference>
<feature type="domain" description="MaoC-like" evidence="2">
    <location>
        <begin position="8"/>
        <end position="97"/>
    </location>
</feature>
<accession>A0A1V2ILX5</accession>
<gene>
    <name evidence="3" type="ORF">BL253_01970</name>
</gene>
<dbReference type="AlphaFoldDB" id="A0A1V2ILX5"/>
<reference evidence="4" key="1">
    <citation type="submission" date="2016-10" db="EMBL/GenBank/DDBJ databases">
        <title>Frankia sp. NRRL B-16386 Genome sequencing.</title>
        <authorList>
            <person name="Ghodhbane-Gtari F."/>
            <person name="Swanson E."/>
            <person name="Gueddou A."/>
            <person name="Hezbri K."/>
            <person name="Ktari K."/>
            <person name="Nouioui I."/>
            <person name="Morris K."/>
            <person name="Simpson S."/>
            <person name="Abebe-Akele F."/>
            <person name="Thomas K."/>
            <person name="Gtari M."/>
            <person name="Tisa L.S."/>
        </authorList>
    </citation>
    <scope>NUCLEOTIDE SEQUENCE [LARGE SCALE GENOMIC DNA]</scope>
    <source>
        <strain evidence="4">NRRL B-16386</strain>
    </source>
</reference>
<dbReference type="Pfam" id="PF01575">
    <property type="entry name" value="MaoC_dehydratas"/>
    <property type="match status" value="1"/>
</dbReference>
<dbReference type="InterPro" id="IPR029069">
    <property type="entry name" value="HotDog_dom_sf"/>
</dbReference>
<organism evidence="3 4">
    <name type="scientific">Pseudofrankia asymbiotica</name>
    <dbReference type="NCBI Taxonomy" id="1834516"/>
    <lineage>
        <taxon>Bacteria</taxon>
        <taxon>Bacillati</taxon>
        <taxon>Actinomycetota</taxon>
        <taxon>Actinomycetes</taxon>
        <taxon>Frankiales</taxon>
        <taxon>Frankiaceae</taxon>
        <taxon>Pseudofrankia</taxon>
    </lineage>
</organism>
<sequence length="129" mass="13590">MGGKAPVRTLTLTRTDLVRYAGASHDLNPLHHDDERARAAGMKSVFGHGMFSAGVLATALTDLVGIGNLRGYKVRFTTQAWPGDVLSTDITVTSKDEAVGLVELDCQLVNAEGTAVVTGSAVATPRRRA</sequence>
<proteinExistence type="inferred from homology"/>
<comment type="similarity">
    <text evidence="1">Belongs to the enoyl-CoA hydratase/isomerase family.</text>
</comment>
<comment type="caution">
    <text evidence="3">The sequence shown here is derived from an EMBL/GenBank/DDBJ whole genome shotgun (WGS) entry which is preliminary data.</text>
</comment>
<name>A0A1V2ILX5_9ACTN</name>
<dbReference type="PANTHER" id="PTHR43841:SF3">
    <property type="entry name" value="(3R)-HYDROXYACYL-ACP DEHYDRATASE SUBUNIT HADB"/>
    <property type="match status" value="1"/>
</dbReference>
<dbReference type="EMBL" id="MOMC01000005">
    <property type="protein sequence ID" value="ONH33411.1"/>
    <property type="molecule type" value="Genomic_DNA"/>
</dbReference>
<evidence type="ECO:0000313" key="4">
    <source>
        <dbReference type="Proteomes" id="UP000188929"/>
    </source>
</evidence>
<dbReference type="STRING" id="1834516.BL253_01970"/>
<protein>
    <submittedName>
        <fullName evidence="3">Dehydratase</fullName>
    </submittedName>
</protein>
<dbReference type="Gene3D" id="3.10.129.10">
    <property type="entry name" value="Hotdog Thioesterase"/>
    <property type="match status" value="1"/>
</dbReference>
<dbReference type="SUPFAM" id="SSF54637">
    <property type="entry name" value="Thioesterase/thiol ester dehydrase-isomerase"/>
    <property type="match status" value="1"/>
</dbReference>
<keyword evidence="4" id="KW-1185">Reference proteome</keyword>
<evidence type="ECO:0000259" key="2">
    <source>
        <dbReference type="Pfam" id="PF01575"/>
    </source>
</evidence>
<dbReference type="PANTHER" id="PTHR43841">
    <property type="entry name" value="3-HYDROXYACYL-THIOESTER DEHYDRATASE HTDX-RELATED"/>
    <property type="match status" value="1"/>
</dbReference>
<dbReference type="InterPro" id="IPR002539">
    <property type="entry name" value="MaoC-like_dom"/>
</dbReference>
<evidence type="ECO:0000256" key="1">
    <source>
        <dbReference type="ARBA" id="ARBA00005254"/>
    </source>
</evidence>
<evidence type="ECO:0000313" key="3">
    <source>
        <dbReference type="EMBL" id="ONH33411.1"/>
    </source>
</evidence>